<name>A0A7W9SEY4_9FIRM</name>
<proteinExistence type="inferred from homology"/>
<keyword evidence="3 5" id="KW-0732">Signal</keyword>
<dbReference type="PANTHER" id="PTHR46847">
    <property type="entry name" value="D-ALLOSE-BINDING PERIPLASMIC PROTEIN-RELATED"/>
    <property type="match status" value="1"/>
</dbReference>
<dbReference type="RefSeq" id="WP_183681572.1">
    <property type="nucleotide sequence ID" value="NZ_JACHHH010000001.1"/>
</dbReference>
<dbReference type="AlphaFoldDB" id="A0A7W9SEY4"/>
<feature type="compositionally biased region" description="Basic and acidic residues" evidence="4">
    <location>
        <begin position="42"/>
        <end position="56"/>
    </location>
</feature>
<dbReference type="Pfam" id="PF13407">
    <property type="entry name" value="Peripla_BP_4"/>
    <property type="match status" value="1"/>
</dbReference>
<sequence>MKKKLILLATILSAAMLFGCSSDKQEATETTATMTEGTTAAGEEKATEEKAENSGETTIKADKPYKLALITMDSLDQHWVTLNEGAQAEAKLVGVEVKFMSPDTKDDSKQIECVNNAVAGGVDGIMIAANGPDAISASLKEAQAQGIKIVYVDSPANVDAEASFATNNKQGGKTAGEEMKKALEAQGITKGNIGVISTNASTQSTVDRDNGFREAFEGSDFTIEETQYCDGDAAKAQTIAENYITKGVVGIFGGNEGSTVGIGNAIKASGDNKIVGVGFDKSDNIKSLIQDGYLLCTMAQNPDVMGKMGVDALVESLNGKDLKGETVDTGVSVLNKDNLK</sequence>
<comment type="caution">
    <text evidence="7">The sequence shown here is derived from an EMBL/GenBank/DDBJ whole genome shotgun (WGS) entry which is preliminary data.</text>
</comment>
<dbReference type="Proteomes" id="UP000522163">
    <property type="component" value="Unassembled WGS sequence"/>
</dbReference>
<feature type="signal peptide" evidence="5">
    <location>
        <begin position="1"/>
        <end position="27"/>
    </location>
</feature>
<evidence type="ECO:0000313" key="8">
    <source>
        <dbReference type="Proteomes" id="UP000522163"/>
    </source>
</evidence>
<feature type="compositionally biased region" description="Low complexity" evidence="4">
    <location>
        <begin position="28"/>
        <end position="41"/>
    </location>
</feature>
<dbReference type="SUPFAM" id="SSF53822">
    <property type="entry name" value="Periplasmic binding protein-like I"/>
    <property type="match status" value="1"/>
</dbReference>
<dbReference type="PANTHER" id="PTHR46847:SF1">
    <property type="entry name" value="D-ALLOSE-BINDING PERIPLASMIC PROTEIN-RELATED"/>
    <property type="match status" value="1"/>
</dbReference>
<accession>A0A7W9SEY4</accession>
<dbReference type="InterPro" id="IPR028082">
    <property type="entry name" value="Peripla_BP_I"/>
</dbReference>
<feature type="chain" id="PRO_5039224046" evidence="5">
    <location>
        <begin position="28"/>
        <end position="340"/>
    </location>
</feature>
<protein>
    <submittedName>
        <fullName evidence="7">Ribose transport system substrate-binding protein</fullName>
    </submittedName>
</protein>
<evidence type="ECO:0000256" key="5">
    <source>
        <dbReference type="SAM" id="SignalP"/>
    </source>
</evidence>
<evidence type="ECO:0000256" key="1">
    <source>
        <dbReference type="ARBA" id="ARBA00004196"/>
    </source>
</evidence>
<gene>
    <name evidence="7" type="ORF">HNQ46_000117</name>
</gene>
<organism evidence="7 8">
    <name type="scientific">Oribacterium sinus</name>
    <dbReference type="NCBI Taxonomy" id="237576"/>
    <lineage>
        <taxon>Bacteria</taxon>
        <taxon>Bacillati</taxon>
        <taxon>Bacillota</taxon>
        <taxon>Clostridia</taxon>
        <taxon>Lachnospirales</taxon>
        <taxon>Lachnospiraceae</taxon>
        <taxon>Oribacterium</taxon>
    </lineage>
</organism>
<feature type="domain" description="Periplasmic binding protein" evidence="6">
    <location>
        <begin position="71"/>
        <end position="320"/>
    </location>
</feature>
<evidence type="ECO:0000256" key="2">
    <source>
        <dbReference type="ARBA" id="ARBA00007639"/>
    </source>
</evidence>
<dbReference type="CDD" id="cd20008">
    <property type="entry name" value="PBP1_ABC_sugar_binding-like"/>
    <property type="match status" value="1"/>
</dbReference>
<dbReference type="InterPro" id="IPR025997">
    <property type="entry name" value="SBP_2_dom"/>
</dbReference>
<dbReference type="PROSITE" id="PS51257">
    <property type="entry name" value="PROKAR_LIPOPROTEIN"/>
    <property type="match status" value="1"/>
</dbReference>
<dbReference type="GO" id="GO:0030246">
    <property type="term" value="F:carbohydrate binding"/>
    <property type="evidence" value="ECO:0007669"/>
    <property type="project" value="UniProtKB-ARBA"/>
</dbReference>
<evidence type="ECO:0000256" key="3">
    <source>
        <dbReference type="ARBA" id="ARBA00022729"/>
    </source>
</evidence>
<comment type="similarity">
    <text evidence="2">Belongs to the bacterial solute-binding protein 2 family.</text>
</comment>
<dbReference type="GeneID" id="85013691"/>
<dbReference type="EMBL" id="JACHHH010000001">
    <property type="protein sequence ID" value="MBB6040156.1"/>
    <property type="molecule type" value="Genomic_DNA"/>
</dbReference>
<comment type="subcellular location">
    <subcellularLocation>
        <location evidence="1">Cell envelope</location>
    </subcellularLocation>
</comment>
<feature type="region of interest" description="Disordered" evidence="4">
    <location>
        <begin position="28"/>
        <end position="56"/>
    </location>
</feature>
<evidence type="ECO:0000313" key="7">
    <source>
        <dbReference type="EMBL" id="MBB6040156.1"/>
    </source>
</evidence>
<reference evidence="7 8" key="1">
    <citation type="submission" date="2020-08" db="EMBL/GenBank/DDBJ databases">
        <title>Genomic Encyclopedia of Type Strains, Phase IV (KMG-IV): sequencing the most valuable type-strain genomes for metagenomic binning, comparative biology and taxonomic classification.</title>
        <authorList>
            <person name="Goeker M."/>
        </authorList>
    </citation>
    <scope>NUCLEOTIDE SEQUENCE [LARGE SCALE GENOMIC DNA]</scope>
    <source>
        <strain evidence="7 8">DSM 17245</strain>
    </source>
</reference>
<evidence type="ECO:0000256" key="4">
    <source>
        <dbReference type="SAM" id="MobiDB-lite"/>
    </source>
</evidence>
<dbReference type="GO" id="GO:0030313">
    <property type="term" value="C:cell envelope"/>
    <property type="evidence" value="ECO:0007669"/>
    <property type="project" value="UniProtKB-SubCell"/>
</dbReference>
<evidence type="ECO:0000259" key="6">
    <source>
        <dbReference type="Pfam" id="PF13407"/>
    </source>
</evidence>
<dbReference type="Gene3D" id="3.40.50.2300">
    <property type="match status" value="2"/>
</dbReference>